<reference evidence="1" key="1">
    <citation type="submission" date="2008-02" db="EMBL/GenBank/DDBJ databases">
        <title>Complete sequence of Yersinia pseudotuberculosis YPIII.</title>
        <authorList>
            <consortium name="US DOE Joint Genome Institute"/>
            <person name="Challacombe J.F."/>
            <person name="Bruce D."/>
            <person name="Detter J.C."/>
            <person name="Green L."/>
            <person name="Land M."/>
            <person name="Munk C."/>
            <person name="Lindler L.E."/>
            <person name="Nikolich M.P."/>
            <person name="Brettin T."/>
        </authorList>
    </citation>
    <scope>NUCLEOTIDE SEQUENCE</scope>
    <source>
        <strain evidence="1">YPIII</strain>
    </source>
</reference>
<protein>
    <submittedName>
        <fullName evidence="1">Uncharacterized protein</fullName>
    </submittedName>
</protein>
<sequence>MYVLPAVLFSATAAEFTPLAPSMMSTETYS</sequence>
<proteinExistence type="predicted"/>
<dbReference type="AlphaFoldDB" id="A0A0H3B236"/>
<organism evidence="1">
    <name type="scientific">Yersinia pseudotuberculosis serotype O:3 (strain YPIII)</name>
    <dbReference type="NCBI Taxonomy" id="502800"/>
    <lineage>
        <taxon>Bacteria</taxon>
        <taxon>Pseudomonadati</taxon>
        <taxon>Pseudomonadota</taxon>
        <taxon>Gammaproteobacteria</taxon>
        <taxon>Enterobacterales</taxon>
        <taxon>Yersiniaceae</taxon>
        <taxon>Yersinia</taxon>
    </lineage>
</organism>
<accession>A0A0H3B236</accession>
<evidence type="ECO:0000313" key="1">
    <source>
        <dbReference type="EMBL" id="ACA67614.1"/>
    </source>
</evidence>
<name>A0A0H3B236_YERPY</name>
<dbReference type="EMBL" id="CP000950">
    <property type="protein sequence ID" value="ACA67614.1"/>
    <property type="molecule type" value="Genomic_DNA"/>
</dbReference>
<dbReference type="KEGG" id="ypy:YPK_1320"/>
<gene>
    <name evidence="1" type="ordered locus">YPK_1320</name>
</gene>